<dbReference type="EMBL" id="CP093428">
    <property type="protein sequence ID" value="WGK88340.1"/>
    <property type="molecule type" value="Genomic_DNA"/>
</dbReference>
<accession>A0ABY8MLX1</accession>
<keyword evidence="2" id="KW-1185">Reference proteome</keyword>
<evidence type="ECO:0000313" key="1">
    <source>
        <dbReference type="EMBL" id="WGK88340.1"/>
    </source>
</evidence>
<dbReference type="RefSeq" id="WP_280161511.1">
    <property type="nucleotide sequence ID" value="NZ_CP093428.1"/>
</dbReference>
<reference evidence="1 2" key="1">
    <citation type="submission" date="2022-03" db="EMBL/GenBank/DDBJ databases">
        <title>Plant growth promoting endophytes with ACC deaminase activity.</title>
        <authorList>
            <person name="Charles T."/>
            <person name="Van Dyk A."/>
            <person name="Cheng J."/>
            <person name="Heil J."/>
        </authorList>
    </citation>
    <scope>NUCLEOTIDE SEQUENCE [LARGE SCALE GENOMIC DNA]</scope>
    <source>
        <strain evidence="1 2">8R6</strain>
    </source>
</reference>
<protein>
    <submittedName>
        <fullName evidence="1">Uncharacterized protein</fullName>
    </submittedName>
</protein>
<dbReference type="SUPFAM" id="SSF52980">
    <property type="entry name" value="Restriction endonuclease-like"/>
    <property type="match status" value="1"/>
</dbReference>
<dbReference type="Proteomes" id="UP001243713">
    <property type="component" value="Chromosome"/>
</dbReference>
<organism evidence="1 2">
    <name type="scientific">Pseudomonas migulae</name>
    <dbReference type="NCBI Taxonomy" id="78543"/>
    <lineage>
        <taxon>Bacteria</taxon>
        <taxon>Pseudomonadati</taxon>
        <taxon>Pseudomonadota</taxon>
        <taxon>Gammaproteobacteria</taxon>
        <taxon>Pseudomonadales</taxon>
        <taxon>Pseudomonadaceae</taxon>
        <taxon>Pseudomonas</taxon>
    </lineage>
</organism>
<name>A0ABY8MLX1_9PSED</name>
<gene>
    <name evidence="1" type="ORF">MOQ58_17560</name>
</gene>
<sequence length="285" mass="32399">MSSPHPTNEQILTALEKSGFLFEQEIATALENNGFHVETSWPYLDQDTKKSREIDLRAVKTFLHNEELKIQVFAEILVECKDSSSPFVFLERQKNKRELTASRPKEYVFPRKTYRKNVSDNSFKEVPAFAHLGLASSHYYFNEPSKTTQFSKVVRKGSDWVANHEGIYDSLFLPIAKALDARVKSLPSSGQTGDWRIVWLFFPVVVLRDHLMTLTVTGQDKCLTEKGRITFVRNLDSDILKGDYLVDFVTSEYLQSYIDNDVGKFASAVAELGLSSPSLLRGDDV</sequence>
<evidence type="ECO:0000313" key="2">
    <source>
        <dbReference type="Proteomes" id="UP001243713"/>
    </source>
</evidence>
<dbReference type="InterPro" id="IPR011335">
    <property type="entry name" value="Restrct_endonuc-II-like"/>
</dbReference>
<proteinExistence type="predicted"/>